<dbReference type="Proteomes" id="UP001188597">
    <property type="component" value="Unassembled WGS sequence"/>
</dbReference>
<dbReference type="InterPro" id="IPR036812">
    <property type="entry name" value="NAD(P)_OxRdtase_dom_sf"/>
</dbReference>
<keyword evidence="1" id="KW-0521">NADP</keyword>
<evidence type="ECO:0000313" key="5">
    <source>
        <dbReference type="Proteomes" id="UP001188597"/>
    </source>
</evidence>
<accession>A0AA89AX48</accession>
<reference evidence="4" key="1">
    <citation type="submission" date="2022-12" db="EMBL/GenBank/DDBJ databases">
        <title>Draft genome assemblies for two species of Escallonia (Escalloniales).</title>
        <authorList>
            <person name="Chanderbali A."/>
            <person name="Dervinis C."/>
            <person name="Anghel I."/>
            <person name="Soltis D."/>
            <person name="Soltis P."/>
            <person name="Zapata F."/>
        </authorList>
    </citation>
    <scope>NUCLEOTIDE SEQUENCE</scope>
    <source>
        <strain evidence="4">UCBG64.0493</strain>
        <tissue evidence="4">Leaf</tissue>
    </source>
</reference>
<gene>
    <name evidence="4" type="ORF">RJ639_047113</name>
</gene>
<dbReference type="PANTHER" id="PTHR43625">
    <property type="entry name" value="AFLATOXIN B1 ALDEHYDE REDUCTASE"/>
    <property type="match status" value="1"/>
</dbReference>
<evidence type="ECO:0000313" key="4">
    <source>
        <dbReference type="EMBL" id="KAK3020459.1"/>
    </source>
</evidence>
<evidence type="ECO:0000256" key="1">
    <source>
        <dbReference type="ARBA" id="ARBA00022857"/>
    </source>
</evidence>
<keyword evidence="5" id="KW-1185">Reference proteome</keyword>
<protein>
    <recommendedName>
        <fullName evidence="3">NADP-dependent oxidoreductase domain-containing protein</fullName>
    </recommendedName>
</protein>
<sequence length="168" mass="18869">MKKLVEEGKIKYIGLSEASPDTIRRAHAVHPITAIQLEWSLWTRESEEEVIPTCRELGIGIVPFSPLGKGFFAVGPKVAESLTESDFRRTVPKFQGENFEHNKTAYERLVLAWVLHQGNDVVPIPATTKIENFSENVGGVFVSLTPQEMAELEKIASLIKVRDIRRLT</sequence>
<dbReference type="PANTHER" id="PTHR43625:SF66">
    <property type="entry name" value="PERAKINE REDUCTASE"/>
    <property type="match status" value="1"/>
</dbReference>
<dbReference type="EMBL" id="JAVXUP010000812">
    <property type="protein sequence ID" value="KAK3020459.1"/>
    <property type="molecule type" value="Genomic_DNA"/>
</dbReference>
<comment type="caution">
    <text evidence="4">The sequence shown here is derived from an EMBL/GenBank/DDBJ whole genome shotgun (WGS) entry which is preliminary data.</text>
</comment>
<feature type="domain" description="NADP-dependent oxidoreductase" evidence="3">
    <location>
        <begin position="1"/>
        <end position="155"/>
    </location>
</feature>
<dbReference type="GO" id="GO:0016491">
    <property type="term" value="F:oxidoreductase activity"/>
    <property type="evidence" value="ECO:0007669"/>
    <property type="project" value="UniProtKB-KW"/>
</dbReference>
<dbReference type="InterPro" id="IPR050791">
    <property type="entry name" value="Aldo-Keto_reductase"/>
</dbReference>
<evidence type="ECO:0000256" key="2">
    <source>
        <dbReference type="ARBA" id="ARBA00023002"/>
    </source>
</evidence>
<dbReference type="AlphaFoldDB" id="A0AA89AX48"/>
<proteinExistence type="predicted"/>
<dbReference type="InterPro" id="IPR023210">
    <property type="entry name" value="NADP_OxRdtase_dom"/>
</dbReference>
<organism evidence="4 5">
    <name type="scientific">Escallonia herrerae</name>
    <dbReference type="NCBI Taxonomy" id="1293975"/>
    <lineage>
        <taxon>Eukaryota</taxon>
        <taxon>Viridiplantae</taxon>
        <taxon>Streptophyta</taxon>
        <taxon>Embryophyta</taxon>
        <taxon>Tracheophyta</taxon>
        <taxon>Spermatophyta</taxon>
        <taxon>Magnoliopsida</taxon>
        <taxon>eudicotyledons</taxon>
        <taxon>Gunneridae</taxon>
        <taxon>Pentapetalae</taxon>
        <taxon>asterids</taxon>
        <taxon>campanulids</taxon>
        <taxon>Escalloniales</taxon>
        <taxon>Escalloniaceae</taxon>
        <taxon>Escallonia</taxon>
    </lineage>
</organism>
<dbReference type="Gene3D" id="3.20.20.100">
    <property type="entry name" value="NADP-dependent oxidoreductase domain"/>
    <property type="match status" value="1"/>
</dbReference>
<dbReference type="GO" id="GO:0005737">
    <property type="term" value="C:cytoplasm"/>
    <property type="evidence" value="ECO:0007669"/>
    <property type="project" value="TreeGrafter"/>
</dbReference>
<name>A0AA89AX48_9ASTE</name>
<keyword evidence="2" id="KW-0560">Oxidoreductase</keyword>
<dbReference type="Pfam" id="PF00248">
    <property type="entry name" value="Aldo_ket_red"/>
    <property type="match status" value="1"/>
</dbReference>
<evidence type="ECO:0000259" key="3">
    <source>
        <dbReference type="Pfam" id="PF00248"/>
    </source>
</evidence>
<dbReference type="SUPFAM" id="SSF51430">
    <property type="entry name" value="NAD(P)-linked oxidoreductase"/>
    <property type="match status" value="1"/>
</dbReference>